<evidence type="ECO:0000256" key="2">
    <source>
        <dbReference type="ARBA" id="ARBA00023186"/>
    </source>
</evidence>
<organism evidence="7 8">
    <name type="scientific">Candidatus Adlerbacteria bacterium RIFCSPHIGHO2_02_FULL_52_17</name>
    <dbReference type="NCBI Taxonomy" id="1797240"/>
    <lineage>
        <taxon>Bacteria</taxon>
        <taxon>Candidatus Adleribacteriota</taxon>
    </lineage>
</organism>
<dbReference type="Proteomes" id="UP000177564">
    <property type="component" value="Unassembled WGS sequence"/>
</dbReference>
<dbReference type="PANTHER" id="PTHR21237">
    <property type="entry name" value="GRPE PROTEIN"/>
    <property type="match status" value="1"/>
</dbReference>
<name>A0A1F4XQE1_9BACT</name>
<dbReference type="PANTHER" id="PTHR21237:SF23">
    <property type="entry name" value="GRPE PROTEIN HOMOLOG, MITOCHONDRIAL"/>
    <property type="match status" value="1"/>
</dbReference>
<dbReference type="Gene3D" id="2.30.22.10">
    <property type="entry name" value="Head domain of nucleotide exchange factor GrpE"/>
    <property type="match status" value="1"/>
</dbReference>
<dbReference type="InterPro" id="IPR013805">
    <property type="entry name" value="GrpE_CC"/>
</dbReference>
<feature type="region of interest" description="Disordered" evidence="6">
    <location>
        <begin position="1"/>
        <end position="20"/>
    </location>
</feature>
<keyword evidence="2 3" id="KW-0143">Chaperone</keyword>
<keyword evidence="3 4" id="KW-0346">Stress response</keyword>
<dbReference type="Pfam" id="PF01025">
    <property type="entry name" value="GrpE"/>
    <property type="match status" value="1"/>
</dbReference>
<dbReference type="GO" id="GO:0042803">
    <property type="term" value="F:protein homodimerization activity"/>
    <property type="evidence" value="ECO:0007669"/>
    <property type="project" value="InterPro"/>
</dbReference>
<proteinExistence type="inferred from homology"/>
<dbReference type="Gene3D" id="3.90.20.20">
    <property type="match status" value="1"/>
</dbReference>
<evidence type="ECO:0000313" key="7">
    <source>
        <dbReference type="EMBL" id="OGC83880.1"/>
    </source>
</evidence>
<evidence type="ECO:0000256" key="5">
    <source>
        <dbReference type="RuleBase" id="RU004478"/>
    </source>
</evidence>
<dbReference type="InterPro" id="IPR000740">
    <property type="entry name" value="GrpE"/>
</dbReference>
<dbReference type="GO" id="GO:0051087">
    <property type="term" value="F:protein-folding chaperone binding"/>
    <property type="evidence" value="ECO:0007669"/>
    <property type="project" value="InterPro"/>
</dbReference>
<comment type="similarity">
    <text evidence="1 3 5">Belongs to the GrpE family.</text>
</comment>
<evidence type="ECO:0000313" key="8">
    <source>
        <dbReference type="Proteomes" id="UP000177564"/>
    </source>
</evidence>
<dbReference type="GO" id="GO:0005737">
    <property type="term" value="C:cytoplasm"/>
    <property type="evidence" value="ECO:0007669"/>
    <property type="project" value="UniProtKB-SubCell"/>
</dbReference>
<dbReference type="STRING" id="1797240.A3D68_01600"/>
<comment type="caution">
    <text evidence="7">The sequence shown here is derived from an EMBL/GenBank/DDBJ whole genome shotgun (WGS) entry which is preliminary data.</text>
</comment>
<dbReference type="GO" id="GO:0006457">
    <property type="term" value="P:protein folding"/>
    <property type="evidence" value="ECO:0007669"/>
    <property type="project" value="InterPro"/>
</dbReference>
<evidence type="ECO:0000256" key="6">
    <source>
        <dbReference type="SAM" id="MobiDB-lite"/>
    </source>
</evidence>
<evidence type="ECO:0000256" key="4">
    <source>
        <dbReference type="RuleBase" id="RU000639"/>
    </source>
</evidence>
<evidence type="ECO:0000256" key="1">
    <source>
        <dbReference type="ARBA" id="ARBA00009054"/>
    </source>
</evidence>
<dbReference type="GO" id="GO:0000774">
    <property type="term" value="F:adenyl-nucleotide exchange factor activity"/>
    <property type="evidence" value="ECO:0007669"/>
    <property type="project" value="InterPro"/>
</dbReference>
<comment type="function">
    <text evidence="3 4">Participates actively in the response to hyperosmotic and heat shock by preventing the aggregation of stress-denatured proteins, in association with DnaK and GrpE. It is the nucleotide exchange factor for DnaK and may function as a thermosensor. Unfolded proteins bind initially to DnaJ; upon interaction with the DnaJ-bound protein, DnaK hydrolyzes its bound ATP, resulting in the formation of a stable complex. GrpE releases ADP from DnaK; ATP binding to DnaK triggers the release of the substrate protein, thus completing the reaction cycle. Several rounds of ATP-dependent interactions between DnaJ, DnaK and GrpE are required for fully efficient folding.</text>
</comment>
<reference evidence="7 8" key="1">
    <citation type="journal article" date="2016" name="Nat. Commun.">
        <title>Thousands of microbial genomes shed light on interconnected biogeochemical processes in an aquifer system.</title>
        <authorList>
            <person name="Anantharaman K."/>
            <person name="Brown C.T."/>
            <person name="Hug L.A."/>
            <person name="Sharon I."/>
            <person name="Castelle C.J."/>
            <person name="Probst A.J."/>
            <person name="Thomas B.C."/>
            <person name="Singh A."/>
            <person name="Wilkins M.J."/>
            <person name="Karaoz U."/>
            <person name="Brodie E.L."/>
            <person name="Williams K.H."/>
            <person name="Hubbard S.S."/>
            <person name="Banfield J.F."/>
        </authorList>
    </citation>
    <scope>NUCLEOTIDE SEQUENCE [LARGE SCALE GENOMIC DNA]</scope>
</reference>
<sequence length="176" mass="19976">MGDSGEEQQEAEFVPEEEVEDGPALIKRLREKLKKAVEEKQEYLDGWQRARADFANYTRQEAQLDADKDARARIAMVEELLPALDSFEMALKHATTEELLMLYKQLMDSLKKAGVKQFGQPGEPFDPHRHEALREEPVKDASGDHTVVTVERSGYTLGDFVIRPAQVSVGVYKKDQ</sequence>
<accession>A0A1F4XQE1</accession>
<dbReference type="HAMAP" id="MF_01151">
    <property type="entry name" value="GrpE"/>
    <property type="match status" value="1"/>
</dbReference>
<keyword evidence="3" id="KW-0963">Cytoplasm</keyword>
<dbReference type="GO" id="GO:0051082">
    <property type="term" value="F:unfolded protein binding"/>
    <property type="evidence" value="ECO:0007669"/>
    <property type="project" value="TreeGrafter"/>
</dbReference>
<dbReference type="EMBL" id="MEWU01000008">
    <property type="protein sequence ID" value="OGC83880.1"/>
    <property type="molecule type" value="Genomic_DNA"/>
</dbReference>
<dbReference type="CDD" id="cd00446">
    <property type="entry name" value="GrpE"/>
    <property type="match status" value="1"/>
</dbReference>
<comment type="subunit">
    <text evidence="3">Homodimer.</text>
</comment>
<dbReference type="SUPFAM" id="SSF58014">
    <property type="entry name" value="Coiled-coil domain of nucleotide exchange factor GrpE"/>
    <property type="match status" value="1"/>
</dbReference>
<comment type="subcellular location">
    <subcellularLocation>
        <location evidence="3">Cytoplasm</location>
    </subcellularLocation>
</comment>
<dbReference type="AlphaFoldDB" id="A0A1F4XQE1"/>
<dbReference type="PROSITE" id="PS01071">
    <property type="entry name" value="GRPE"/>
    <property type="match status" value="1"/>
</dbReference>
<protein>
    <recommendedName>
        <fullName evidence="3 4">Protein GrpE</fullName>
    </recommendedName>
    <alternativeName>
        <fullName evidence="3">HSP-70 cofactor</fullName>
    </alternativeName>
</protein>
<gene>
    <name evidence="3" type="primary">grpE</name>
    <name evidence="7" type="ORF">A3D68_01600</name>
</gene>
<dbReference type="InterPro" id="IPR009012">
    <property type="entry name" value="GrpE_head"/>
</dbReference>
<evidence type="ECO:0000256" key="3">
    <source>
        <dbReference type="HAMAP-Rule" id="MF_01151"/>
    </source>
</evidence>
<dbReference type="SUPFAM" id="SSF51064">
    <property type="entry name" value="Head domain of nucleotide exchange factor GrpE"/>
    <property type="match status" value="1"/>
</dbReference>
<dbReference type="PRINTS" id="PR00773">
    <property type="entry name" value="GRPEPROTEIN"/>
</dbReference>